<keyword evidence="5 8" id="KW-0648">Protein biosynthesis</keyword>
<dbReference type="InterPro" id="IPR000178">
    <property type="entry name" value="TF_IF2_bacterial-like"/>
</dbReference>
<dbReference type="SUPFAM" id="SSF52540">
    <property type="entry name" value="P-loop containing nucleoside triphosphate hydrolases"/>
    <property type="match status" value="1"/>
</dbReference>
<gene>
    <name evidence="8 12" type="primary">infB</name>
    <name evidence="12" type="ORF">NCTC13149_00934</name>
</gene>
<feature type="compositionally biased region" description="Basic and acidic residues" evidence="10">
    <location>
        <begin position="134"/>
        <end position="147"/>
    </location>
</feature>
<keyword evidence="4 8" id="KW-0547">Nucleotide-binding</keyword>
<evidence type="ECO:0000256" key="2">
    <source>
        <dbReference type="ARBA" id="ARBA00020675"/>
    </source>
</evidence>
<dbReference type="Gene3D" id="1.10.10.2480">
    <property type="match status" value="1"/>
</dbReference>
<evidence type="ECO:0000256" key="7">
    <source>
        <dbReference type="ARBA" id="ARBA00025162"/>
    </source>
</evidence>
<feature type="compositionally biased region" description="Basic and acidic residues" evidence="10">
    <location>
        <begin position="77"/>
        <end position="90"/>
    </location>
</feature>
<organism evidence="12 13">
    <name type="scientific">Peptoniphilus lacrimalis</name>
    <dbReference type="NCBI Taxonomy" id="33031"/>
    <lineage>
        <taxon>Bacteria</taxon>
        <taxon>Bacillati</taxon>
        <taxon>Bacillota</taxon>
        <taxon>Tissierellia</taxon>
        <taxon>Tissierellales</taxon>
        <taxon>Peptoniphilaceae</taxon>
        <taxon>Peptoniphilus</taxon>
    </lineage>
</organism>
<dbReference type="CDD" id="cd03702">
    <property type="entry name" value="IF2_mtIF2_II"/>
    <property type="match status" value="1"/>
</dbReference>
<evidence type="ECO:0000313" key="13">
    <source>
        <dbReference type="Proteomes" id="UP000255517"/>
    </source>
</evidence>
<proteinExistence type="inferred from homology"/>
<evidence type="ECO:0000256" key="4">
    <source>
        <dbReference type="ARBA" id="ARBA00022741"/>
    </source>
</evidence>
<protein>
    <recommendedName>
        <fullName evidence="2 8">Translation initiation factor IF-2</fullName>
    </recommendedName>
</protein>
<keyword evidence="3 8" id="KW-0396">Initiation factor</keyword>
<dbReference type="STRING" id="1122949.GCA_000378725_00677"/>
<dbReference type="FunFam" id="2.40.30.10:FF:000008">
    <property type="entry name" value="Translation initiation factor IF-2"/>
    <property type="match status" value="1"/>
</dbReference>
<feature type="binding site" evidence="8">
    <location>
        <begin position="362"/>
        <end position="365"/>
    </location>
    <ligand>
        <name>GTP</name>
        <dbReference type="ChEBI" id="CHEBI:37565"/>
    </ligand>
</feature>
<dbReference type="InterPro" id="IPR009000">
    <property type="entry name" value="Transl_B-barrel_sf"/>
</dbReference>
<dbReference type="GO" id="GO:0005829">
    <property type="term" value="C:cytosol"/>
    <property type="evidence" value="ECO:0007669"/>
    <property type="project" value="TreeGrafter"/>
</dbReference>
<dbReference type="InterPro" id="IPR015760">
    <property type="entry name" value="TIF_IF2"/>
</dbReference>
<dbReference type="PROSITE" id="PS01176">
    <property type="entry name" value="IF2"/>
    <property type="match status" value="1"/>
</dbReference>
<evidence type="ECO:0000256" key="3">
    <source>
        <dbReference type="ARBA" id="ARBA00022540"/>
    </source>
</evidence>
<feature type="domain" description="Tr-type G" evidence="11">
    <location>
        <begin position="253"/>
        <end position="422"/>
    </location>
</feature>
<feature type="region of interest" description="Disordered" evidence="10">
    <location>
        <begin position="49"/>
        <end position="170"/>
    </location>
</feature>
<dbReference type="PANTHER" id="PTHR43381">
    <property type="entry name" value="TRANSLATION INITIATION FACTOR IF-2-RELATED"/>
    <property type="match status" value="1"/>
</dbReference>
<dbReference type="OrthoDB" id="9811804at2"/>
<dbReference type="FunFam" id="3.40.50.300:FF:000019">
    <property type="entry name" value="Translation initiation factor IF-2"/>
    <property type="match status" value="1"/>
</dbReference>
<dbReference type="Pfam" id="PF22042">
    <property type="entry name" value="EF-G_D2"/>
    <property type="match status" value="1"/>
</dbReference>
<dbReference type="GO" id="GO:0003924">
    <property type="term" value="F:GTPase activity"/>
    <property type="evidence" value="ECO:0007669"/>
    <property type="project" value="UniProtKB-UniRule"/>
</dbReference>
<dbReference type="Gene3D" id="3.40.50.10050">
    <property type="entry name" value="Translation initiation factor IF- 2, domain 3"/>
    <property type="match status" value="1"/>
</dbReference>
<dbReference type="EMBL" id="UGSZ01000001">
    <property type="protein sequence ID" value="SUB57118.1"/>
    <property type="molecule type" value="Genomic_DNA"/>
</dbReference>
<dbReference type="RefSeq" id="WP_019034564.1">
    <property type="nucleotide sequence ID" value="NZ_JASOSY010000003.1"/>
</dbReference>
<dbReference type="InterPro" id="IPR006847">
    <property type="entry name" value="IF2_N"/>
</dbReference>
<feature type="region of interest" description="G-domain" evidence="8">
    <location>
        <begin position="256"/>
        <end position="404"/>
    </location>
</feature>
<dbReference type="InterPro" id="IPR044145">
    <property type="entry name" value="IF2_II"/>
</dbReference>
<feature type="compositionally biased region" description="Basic and acidic residues" evidence="10">
    <location>
        <begin position="54"/>
        <end position="69"/>
    </location>
</feature>
<dbReference type="Pfam" id="PF00009">
    <property type="entry name" value="GTP_EFTU"/>
    <property type="match status" value="1"/>
</dbReference>
<dbReference type="Gene3D" id="3.40.50.300">
    <property type="entry name" value="P-loop containing nucleotide triphosphate hydrolases"/>
    <property type="match status" value="1"/>
</dbReference>
<dbReference type="FunFam" id="3.40.50.10050:FF:000001">
    <property type="entry name" value="Translation initiation factor IF-2"/>
    <property type="match status" value="1"/>
</dbReference>
<dbReference type="FunFam" id="2.40.30.10:FF:000007">
    <property type="entry name" value="Translation initiation factor IF-2"/>
    <property type="match status" value="1"/>
</dbReference>
<evidence type="ECO:0000256" key="9">
    <source>
        <dbReference type="RuleBase" id="RU000644"/>
    </source>
</evidence>
<dbReference type="GO" id="GO:0003743">
    <property type="term" value="F:translation initiation factor activity"/>
    <property type="evidence" value="ECO:0007669"/>
    <property type="project" value="UniProtKB-UniRule"/>
</dbReference>
<evidence type="ECO:0000256" key="1">
    <source>
        <dbReference type="ARBA" id="ARBA00007733"/>
    </source>
</evidence>
<feature type="binding site" evidence="8">
    <location>
        <begin position="308"/>
        <end position="312"/>
    </location>
    <ligand>
        <name>GTP</name>
        <dbReference type="ChEBI" id="CHEBI:37565"/>
    </ligand>
</feature>
<sequence>MSNIRVHALAKEIGITSKELLIKLKELNIEAKNHMSTIDEKDEEKVRKLYSKGTKKDDSKVKESKNIDKKSHKNQNMKKDSHKEKIDHTSKSNNFNKKHKISNDTTDDEDILKHKRNINQKNLHKNKKNNANEQEEKKEYKPKDLSKKKPKKKQKNKDKSHDHSEEGPIKIKVPLTVKDFAEKTNQGISAVMTKLIGLGVMANQNQSIDEDTCILLADELNVQIEIDKDDESEITIEEKFGLLKEDKERDLKLRAPVVTVMGHVDHGKTSLLDVIRKSHVTAQEAGGITQHIGAYTVNLKGKKITFLDTPGHEAFTSMRLRGAQTTDIAVLVVAADDGVMPQTVEAISHAKSADVPIIVAITKVDKPDANPERVKQELMNYNLVSEEWGGSTIMVAVSSKTKEGIDELLEMILLVAEMQELKANPNRLAVGNIIEANLDKSKGPMATVLVKNGTLRSGDYVVSGVCYGRVRAMVDDKHRKIKKAGPSMPAVILGLSDVPNAGDLIYAVKDDKTAKTISEKNAELARDERLSNTNKISLENLFAKIKEDEMKELNLVVKADVKGSVEALIQSLLKLSNDEVKISIVHSGVGGINESDVTLASASNAIVLGFNVRPNINAIDLAKNEEVEIRTYRVIYDILNDIEKAVKGMLEPTIVEEIMGRCEIRQIFKLPTNNIVAGVYVLSGKILRNSKVKVLRDDVVIHEGDISSLKRFKDDVKELPTSYEGGLMIDGFNDVKEGDLLESFILKEVKKD</sequence>
<reference evidence="12 13" key="1">
    <citation type="submission" date="2018-06" db="EMBL/GenBank/DDBJ databases">
        <authorList>
            <consortium name="Pathogen Informatics"/>
            <person name="Doyle S."/>
        </authorList>
    </citation>
    <scope>NUCLEOTIDE SEQUENCE [LARGE SCALE GENOMIC DNA]</scope>
    <source>
        <strain evidence="12 13">NCTC13149</strain>
    </source>
</reference>
<evidence type="ECO:0000256" key="8">
    <source>
        <dbReference type="HAMAP-Rule" id="MF_00100"/>
    </source>
</evidence>
<dbReference type="SUPFAM" id="SSF50447">
    <property type="entry name" value="Translation proteins"/>
    <property type="match status" value="2"/>
</dbReference>
<dbReference type="InterPro" id="IPR027417">
    <property type="entry name" value="P-loop_NTPase"/>
</dbReference>
<feature type="compositionally biased region" description="Basic and acidic residues" evidence="10">
    <location>
        <begin position="157"/>
        <end position="169"/>
    </location>
</feature>
<feature type="compositionally biased region" description="Basic residues" evidence="10">
    <location>
        <begin position="113"/>
        <end position="128"/>
    </location>
</feature>
<dbReference type="SUPFAM" id="SSF52156">
    <property type="entry name" value="Initiation factor IF2/eIF5b, domain 3"/>
    <property type="match status" value="1"/>
</dbReference>
<dbReference type="PANTHER" id="PTHR43381:SF5">
    <property type="entry name" value="TR-TYPE G DOMAIN-CONTAINING PROTEIN"/>
    <property type="match status" value="1"/>
</dbReference>
<keyword evidence="8" id="KW-0963">Cytoplasm</keyword>
<feature type="binding site" evidence="8">
    <location>
        <begin position="262"/>
        <end position="269"/>
    </location>
    <ligand>
        <name>GTP</name>
        <dbReference type="ChEBI" id="CHEBI:37565"/>
    </ligand>
</feature>
<dbReference type="Pfam" id="PF04760">
    <property type="entry name" value="IF2_N"/>
    <property type="match status" value="2"/>
</dbReference>
<keyword evidence="6 8" id="KW-0342">GTP-binding</keyword>
<dbReference type="InterPro" id="IPR036925">
    <property type="entry name" value="TIF_IF2_dom3_sf"/>
</dbReference>
<evidence type="ECO:0000256" key="10">
    <source>
        <dbReference type="SAM" id="MobiDB-lite"/>
    </source>
</evidence>
<dbReference type="InterPro" id="IPR005225">
    <property type="entry name" value="Small_GTP-bd"/>
</dbReference>
<dbReference type="CDD" id="cd01887">
    <property type="entry name" value="IF2_eIF5B"/>
    <property type="match status" value="1"/>
</dbReference>
<dbReference type="InterPro" id="IPR023115">
    <property type="entry name" value="TIF_IF2_dom3"/>
</dbReference>
<evidence type="ECO:0000313" key="12">
    <source>
        <dbReference type="EMBL" id="SUB57118.1"/>
    </source>
</evidence>
<dbReference type="PROSITE" id="PS51722">
    <property type="entry name" value="G_TR_2"/>
    <property type="match status" value="1"/>
</dbReference>
<dbReference type="HAMAP" id="MF_00100_B">
    <property type="entry name" value="IF_2_B"/>
    <property type="match status" value="1"/>
</dbReference>
<accession>A0A379C4U9</accession>
<dbReference type="GO" id="GO:0005525">
    <property type="term" value="F:GTP binding"/>
    <property type="evidence" value="ECO:0007669"/>
    <property type="project" value="UniProtKB-KW"/>
</dbReference>
<comment type="subcellular location">
    <subcellularLocation>
        <location evidence="8">Cytoplasm</location>
    </subcellularLocation>
</comment>
<dbReference type="Proteomes" id="UP000255517">
    <property type="component" value="Unassembled WGS sequence"/>
</dbReference>
<comment type="function">
    <text evidence="7 8 9">One of the essential components for the initiation of protein synthesis. Protects formylmethionyl-tRNA from spontaneous hydrolysis and promotes its binding to the 30S ribosomal subunits. Also involved in the hydrolysis of GTP during the formation of the 70S ribosomal complex.</text>
</comment>
<dbReference type="InterPro" id="IPR000795">
    <property type="entry name" value="T_Tr_GTP-bd_dom"/>
</dbReference>
<dbReference type="NCBIfam" id="TIGR00487">
    <property type="entry name" value="IF-2"/>
    <property type="match status" value="1"/>
</dbReference>
<dbReference type="CDD" id="cd03692">
    <property type="entry name" value="mtIF2_IVc"/>
    <property type="match status" value="1"/>
</dbReference>
<evidence type="ECO:0000256" key="6">
    <source>
        <dbReference type="ARBA" id="ARBA00023134"/>
    </source>
</evidence>
<evidence type="ECO:0000256" key="5">
    <source>
        <dbReference type="ARBA" id="ARBA00022917"/>
    </source>
</evidence>
<evidence type="ECO:0000259" key="11">
    <source>
        <dbReference type="PROSITE" id="PS51722"/>
    </source>
</evidence>
<dbReference type="NCBIfam" id="TIGR00231">
    <property type="entry name" value="small_GTP"/>
    <property type="match status" value="1"/>
</dbReference>
<dbReference type="Gene3D" id="2.40.30.10">
    <property type="entry name" value="Translation factors"/>
    <property type="match status" value="2"/>
</dbReference>
<dbReference type="InterPro" id="IPR053905">
    <property type="entry name" value="EF-G-like_DII"/>
</dbReference>
<dbReference type="AlphaFoldDB" id="A0A379C4U9"/>
<name>A0A379C4U9_9FIRM</name>
<comment type="similarity">
    <text evidence="1 8 9">Belongs to the TRAFAC class translation factor GTPase superfamily. Classic translation factor GTPase family. IF-2 subfamily.</text>
</comment>
<dbReference type="Pfam" id="PF11987">
    <property type="entry name" value="IF-2"/>
    <property type="match status" value="1"/>
</dbReference>